<keyword evidence="2" id="KW-0732">Signal</keyword>
<dbReference type="Pfam" id="PF06904">
    <property type="entry name" value="Extensin-like_C"/>
    <property type="match status" value="1"/>
</dbReference>
<feature type="signal peptide" evidence="2">
    <location>
        <begin position="1"/>
        <end position="22"/>
    </location>
</feature>
<dbReference type="AlphaFoldDB" id="A0AAE3QHD8"/>
<dbReference type="Proteomes" id="UP001161580">
    <property type="component" value="Unassembled WGS sequence"/>
</dbReference>
<feature type="region of interest" description="Disordered" evidence="1">
    <location>
        <begin position="86"/>
        <end position="110"/>
    </location>
</feature>
<accession>A0AAE3QHD8</accession>
<evidence type="ECO:0000256" key="1">
    <source>
        <dbReference type="SAM" id="MobiDB-lite"/>
    </source>
</evidence>
<feature type="chain" id="PRO_5041916367" evidence="2">
    <location>
        <begin position="23"/>
        <end position="423"/>
    </location>
</feature>
<dbReference type="InterPro" id="IPR009683">
    <property type="entry name" value="Extensin-like_C"/>
</dbReference>
<keyword evidence="5" id="KW-1185">Reference proteome</keyword>
<dbReference type="RefSeq" id="WP_311789246.1">
    <property type="nucleotide sequence ID" value="NZ_JALDYY010000026.1"/>
</dbReference>
<sequence>MAFGTFLRRIAAPMLVTSALVACSTDGWMPPEAIDGSATVSSLQPVPPGSVTRSQSTQTYATASAPIATMDGAGATAASGNYLRVPEQSYEGGGTQSQARNLPMIDSDEGLGVTAGPDAPPQALAIPAGGVNMDEGLGVAQPVVGLAQEQSQEIAEGNASQPVVDGIGTDNPSMLQPAALPQSEIGQEMEAQPTWDDQTPVTMPSRPKRTSPQEQQVAFLGRPQNPMSAPQSQPEMPGVLPASERACRDQLRRLGVQFRDIPRISNGPTCGIDYPIELSGLSGGIAVKPATKLNCQLTLAFAKWVKYELAPSSRARYWSGVKTIVPMGGYSCRRMNSSSRNPWSEHARGNAIDVGKFVLKNGKQIDVRKKGFFAFREKGLLKAVRSDSCKYFNTVLGPGSDRNHKDHFHFDLRTRKTGYRHCD</sequence>
<reference evidence="4" key="1">
    <citation type="submission" date="2022-03" db="EMBL/GenBank/DDBJ databases">
        <title>Fererhizobium litorale gen. nov., sp. nov., isolated from sandy sediments of the Sea of Japan seashore.</title>
        <authorList>
            <person name="Romanenko L."/>
            <person name="Kurilenko V."/>
            <person name="Otstavnykh N."/>
            <person name="Svetashev V."/>
            <person name="Tekutyeva L."/>
            <person name="Isaeva M."/>
            <person name="Mikhailov V."/>
        </authorList>
    </citation>
    <scope>NUCLEOTIDE SEQUENCE</scope>
    <source>
        <strain evidence="4">KMM 9576</strain>
    </source>
</reference>
<evidence type="ECO:0000313" key="5">
    <source>
        <dbReference type="Proteomes" id="UP001161580"/>
    </source>
</evidence>
<feature type="region of interest" description="Disordered" evidence="1">
    <location>
        <begin position="36"/>
        <end position="58"/>
    </location>
</feature>
<comment type="caution">
    <text evidence="4">The sequence shown here is derived from an EMBL/GenBank/DDBJ whole genome shotgun (WGS) entry which is preliminary data.</text>
</comment>
<evidence type="ECO:0000256" key="2">
    <source>
        <dbReference type="SAM" id="SignalP"/>
    </source>
</evidence>
<evidence type="ECO:0000313" key="4">
    <source>
        <dbReference type="EMBL" id="MDI7925036.1"/>
    </source>
</evidence>
<evidence type="ECO:0000259" key="3">
    <source>
        <dbReference type="Pfam" id="PF06904"/>
    </source>
</evidence>
<protein>
    <submittedName>
        <fullName evidence="4">Extensin family protein</fullName>
    </submittedName>
</protein>
<proteinExistence type="predicted"/>
<name>A0AAE3QHD8_9HYPH</name>
<feature type="region of interest" description="Disordered" evidence="1">
    <location>
        <begin position="189"/>
        <end position="209"/>
    </location>
</feature>
<feature type="domain" description="Extensin-like C-terminal" evidence="3">
    <location>
        <begin position="246"/>
        <end position="422"/>
    </location>
</feature>
<organism evidence="4 5">
    <name type="scientific">Ferirhizobium litorale</name>
    <dbReference type="NCBI Taxonomy" id="2927786"/>
    <lineage>
        <taxon>Bacteria</taxon>
        <taxon>Pseudomonadati</taxon>
        <taxon>Pseudomonadota</taxon>
        <taxon>Alphaproteobacteria</taxon>
        <taxon>Hyphomicrobiales</taxon>
        <taxon>Rhizobiaceae</taxon>
        <taxon>Ferirhizobium</taxon>
    </lineage>
</organism>
<dbReference type="EMBL" id="JALDYZ010000022">
    <property type="protein sequence ID" value="MDI7925036.1"/>
    <property type="molecule type" value="Genomic_DNA"/>
</dbReference>
<gene>
    <name evidence="4" type="ORF">MRS75_23545</name>
</gene>